<dbReference type="STRING" id="1121432.SAMN02745219_01476"/>
<protein>
    <submittedName>
        <fullName evidence="2">Copper amine oxidase N-terminal domain-containing protein</fullName>
    </submittedName>
</protein>
<dbReference type="AlphaFoldDB" id="A0A1M6FI47"/>
<evidence type="ECO:0000259" key="1">
    <source>
        <dbReference type="Pfam" id="PF07833"/>
    </source>
</evidence>
<name>A0A1M6FI47_9FIRM</name>
<evidence type="ECO:0000313" key="3">
    <source>
        <dbReference type="Proteomes" id="UP000184529"/>
    </source>
</evidence>
<dbReference type="SUPFAM" id="SSF49299">
    <property type="entry name" value="PKD domain"/>
    <property type="match status" value="1"/>
</dbReference>
<evidence type="ECO:0000313" key="2">
    <source>
        <dbReference type="EMBL" id="SHI97343.1"/>
    </source>
</evidence>
<accession>A0A1M6FI47</accession>
<dbReference type="RefSeq" id="WP_072868458.1">
    <property type="nucleotide sequence ID" value="NZ_FQZM01000016.1"/>
</dbReference>
<keyword evidence="3" id="KW-1185">Reference proteome</keyword>
<dbReference type="InterPro" id="IPR036582">
    <property type="entry name" value="Mao_N_sf"/>
</dbReference>
<dbReference type="OrthoDB" id="25008at2"/>
<dbReference type="EMBL" id="FQZM01000016">
    <property type="protein sequence ID" value="SHI97343.1"/>
    <property type="molecule type" value="Genomic_DNA"/>
</dbReference>
<dbReference type="InterPro" id="IPR012854">
    <property type="entry name" value="Cu_amine_oxidase-like_N"/>
</dbReference>
<sequence>MKAIFQKILMVLPVLCLFAFPLQTPVYASAGIIILKLSSNQAVVDGTVYPLPAAPAIKDGITLVPLRFLAETLGMEVHWDNQSREITIKGREGQIHLKPESKEAVVEGRIQQLPCAPTISGSTTLVPLRFVAETLKYQVSYDAPSREIRITLPPPPPPPNRPPVARFEIEKTTVAQGETVIYRDESYDPDGDGLVEVKWTGKQRAFFKPGEYTVALQVKDSRGAWSETASKTITVTEEVLMDEITYNLHHPIPGEPLDLSAVEVLQLPAVDPATTMSREMLMVSNSPEVFTREGILYADTLRGTARLYYHHINGSTVNQHVYILATNQGLDTATVTIKKKALAGPGDPMAAGRAATYRYLAIGTEQARTIYLEPGETRILNEEQRSIPPGLCVHGIFDIHTDREVLFSVVATENRDPITAYSDLSTLPPDGKHIRGTYPLANRFLSVHLYENKPARLIIADGGDDSFLYGRDGATNLLGYNKGNYGVSYEITIESKHRMGVFFSPRGGPFAGAATWDDQPFYLPNRGVLNPPGQGALVGIIEPGQQKTLRFMPPAASYLPINLIFIPF</sequence>
<reference evidence="3" key="1">
    <citation type="submission" date="2016-11" db="EMBL/GenBank/DDBJ databases">
        <authorList>
            <person name="Varghese N."/>
            <person name="Submissions S."/>
        </authorList>
    </citation>
    <scope>NUCLEOTIDE SEQUENCE [LARGE SCALE GENOMIC DNA]</scope>
    <source>
        <strain evidence="3">DSM 16057</strain>
    </source>
</reference>
<gene>
    <name evidence="2" type="ORF">SAMN02745219_01476</name>
</gene>
<dbReference type="Gene3D" id="2.60.40.10">
    <property type="entry name" value="Immunoglobulins"/>
    <property type="match status" value="1"/>
</dbReference>
<feature type="domain" description="Copper amine oxidase-like N-terminal" evidence="1">
    <location>
        <begin position="43"/>
        <end position="150"/>
    </location>
</feature>
<dbReference type="SUPFAM" id="SSF55383">
    <property type="entry name" value="Copper amine oxidase, domain N"/>
    <property type="match status" value="1"/>
</dbReference>
<proteinExistence type="predicted"/>
<dbReference type="CDD" id="cd00146">
    <property type="entry name" value="PKD"/>
    <property type="match status" value="1"/>
</dbReference>
<dbReference type="Pfam" id="PF07833">
    <property type="entry name" value="Cu_amine_oxidN1"/>
    <property type="match status" value="1"/>
</dbReference>
<dbReference type="Proteomes" id="UP000184529">
    <property type="component" value="Unassembled WGS sequence"/>
</dbReference>
<dbReference type="Gene3D" id="3.30.457.10">
    <property type="entry name" value="Copper amine oxidase-like, N-terminal domain"/>
    <property type="match status" value="1"/>
</dbReference>
<organism evidence="2 3">
    <name type="scientific">Desulfofundulus thermosubterraneus DSM 16057</name>
    <dbReference type="NCBI Taxonomy" id="1121432"/>
    <lineage>
        <taxon>Bacteria</taxon>
        <taxon>Bacillati</taxon>
        <taxon>Bacillota</taxon>
        <taxon>Clostridia</taxon>
        <taxon>Eubacteriales</taxon>
        <taxon>Peptococcaceae</taxon>
        <taxon>Desulfofundulus</taxon>
    </lineage>
</organism>
<dbReference type="InterPro" id="IPR013783">
    <property type="entry name" value="Ig-like_fold"/>
</dbReference>
<dbReference type="InterPro" id="IPR035986">
    <property type="entry name" value="PKD_dom_sf"/>
</dbReference>